<dbReference type="NCBIfam" id="TIGR01614">
    <property type="entry name" value="PME_inhib"/>
    <property type="match status" value="1"/>
</dbReference>
<dbReference type="SMART" id="SM00856">
    <property type="entry name" value="PMEI"/>
    <property type="match status" value="1"/>
</dbReference>
<dbReference type="InterPro" id="IPR035513">
    <property type="entry name" value="Invertase/methylesterase_inhib"/>
</dbReference>
<dbReference type="InterPro" id="IPR051955">
    <property type="entry name" value="PME_Inhibitor"/>
</dbReference>
<evidence type="ECO:0000259" key="3">
    <source>
        <dbReference type="SMART" id="SM00856"/>
    </source>
</evidence>
<dbReference type="PANTHER" id="PTHR31080:SF117">
    <property type="entry name" value="PLANT INVERTASE_PECTIN METHYLESTERASE INHIBITOR SUPERFAMILY PROTEIN"/>
    <property type="match status" value="1"/>
</dbReference>
<proteinExistence type="predicted"/>
<dbReference type="InterPro" id="IPR006501">
    <property type="entry name" value="Pectinesterase_inhib_dom"/>
</dbReference>
<evidence type="ECO:0000313" key="4">
    <source>
        <dbReference type="EMBL" id="KAK6137692.1"/>
    </source>
</evidence>
<comment type="caution">
    <text evidence="4">The sequence shown here is derived from an EMBL/GenBank/DDBJ whole genome shotgun (WGS) entry which is preliminary data.</text>
</comment>
<dbReference type="PANTHER" id="PTHR31080">
    <property type="entry name" value="PECTINESTERASE INHIBITOR-LIKE"/>
    <property type="match status" value="1"/>
</dbReference>
<protein>
    <recommendedName>
        <fullName evidence="3">Pectinesterase inhibitor domain-containing protein</fullName>
    </recommendedName>
</protein>
<dbReference type="EMBL" id="JABTTQ020000822">
    <property type="protein sequence ID" value="KAK6137692.1"/>
    <property type="molecule type" value="Genomic_DNA"/>
</dbReference>
<dbReference type="SUPFAM" id="SSF101148">
    <property type="entry name" value="Plant invertase/pectin methylesterase inhibitor"/>
    <property type="match status" value="1"/>
</dbReference>
<reference evidence="4 5" key="1">
    <citation type="journal article" date="2021" name="Comput. Struct. Biotechnol. J.">
        <title>De novo genome assembly of the potent medicinal plant Rehmannia glutinosa using nanopore technology.</title>
        <authorList>
            <person name="Ma L."/>
            <person name="Dong C."/>
            <person name="Song C."/>
            <person name="Wang X."/>
            <person name="Zheng X."/>
            <person name="Niu Y."/>
            <person name="Chen S."/>
            <person name="Feng W."/>
        </authorList>
    </citation>
    <scope>NUCLEOTIDE SEQUENCE [LARGE SCALE GENOMIC DNA]</scope>
    <source>
        <strain evidence="4">DH-2019</strain>
    </source>
</reference>
<name>A0ABR0VRW5_REHGL</name>
<evidence type="ECO:0000256" key="2">
    <source>
        <dbReference type="SAM" id="SignalP"/>
    </source>
</evidence>
<dbReference type="CDD" id="cd15798">
    <property type="entry name" value="PMEI-like_3"/>
    <property type="match status" value="1"/>
</dbReference>
<dbReference type="Gene3D" id="1.20.140.40">
    <property type="entry name" value="Invertase/pectin methylesterase inhibitor family protein"/>
    <property type="match status" value="1"/>
</dbReference>
<feature type="chain" id="PRO_5045913293" description="Pectinesterase inhibitor domain-containing protein" evidence="2">
    <location>
        <begin position="20"/>
        <end position="201"/>
    </location>
</feature>
<feature type="signal peptide" evidence="2">
    <location>
        <begin position="1"/>
        <end position="19"/>
    </location>
</feature>
<evidence type="ECO:0000313" key="5">
    <source>
        <dbReference type="Proteomes" id="UP001318860"/>
    </source>
</evidence>
<accession>A0ABR0VRW5</accession>
<keyword evidence="5" id="KW-1185">Reference proteome</keyword>
<feature type="domain" description="Pectinesterase inhibitor" evidence="3">
    <location>
        <begin position="26"/>
        <end position="181"/>
    </location>
</feature>
<gene>
    <name evidence="4" type="ORF">DH2020_028618</name>
</gene>
<evidence type="ECO:0000256" key="1">
    <source>
        <dbReference type="ARBA" id="ARBA00022729"/>
    </source>
</evidence>
<sequence>MKNILCIFLVSVFTYYASCLPITPNSTSDYIKTSCQTTLYPKLCNKYLTKYAIKINGDPKLLATTALLVAFNTTCSTSDILRNLTGNRAALKPSETEAVAECVEVVSDSVYELQRSMKELNDSCKGPKFEFQMNDVLTWVSAALTDDDTCMDDFMTKGEMRSLVRGLVLRIARLTSIALAFIMAFSYEPTSPSISEVGIVE</sequence>
<keyword evidence="1 2" id="KW-0732">Signal</keyword>
<dbReference type="Pfam" id="PF04043">
    <property type="entry name" value="PMEI"/>
    <property type="match status" value="1"/>
</dbReference>
<organism evidence="4 5">
    <name type="scientific">Rehmannia glutinosa</name>
    <name type="common">Chinese foxglove</name>
    <dbReference type="NCBI Taxonomy" id="99300"/>
    <lineage>
        <taxon>Eukaryota</taxon>
        <taxon>Viridiplantae</taxon>
        <taxon>Streptophyta</taxon>
        <taxon>Embryophyta</taxon>
        <taxon>Tracheophyta</taxon>
        <taxon>Spermatophyta</taxon>
        <taxon>Magnoliopsida</taxon>
        <taxon>eudicotyledons</taxon>
        <taxon>Gunneridae</taxon>
        <taxon>Pentapetalae</taxon>
        <taxon>asterids</taxon>
        <taxon>lamiids</taxon>
        <taxon>Lamiales</taxon>
        <taxon>Orobanchaceae</taxon>
        <taxon>Rehmannieae</taxon>
        <taxon>Rehmannia</taxon>
    </lineage>
</organism>
<dbReference type="Proteomes" id="UP001318860">
    <property type="component" value="Unassembled WGS sequence"/>
</dbReference>